<sequence length="456" mass="51854">MRIKERLKTAKDRQKSYADKRCKPFEFSVGDRVILKEIEIDDKLHFVKERIQIVDKEVKKLKRKRIPIVKEIILDLATRATEIPLKFPTGMIWHLFNPTPSGKARVSVYFNFPFETKLAIGLNVSLRDPSPLGRILLLVFLLNSFHREGLLNFKIISWCSNNTKANPYPKHGLVPKTYSKKSLIIASIFGSKSKSFMIMSIRSQGEPLTKRPVGSYVKKDKESWALLYDLALYDNESWKYPRDFAKPVKVISMPHDVLSASDHHLIELENLVQRMIEAHLSQSKLVQVNKIAFSCEICSGPHDTQYCMEDLEGAFVENSFTRIDEAGNKWDGSKTGMHGRPPLGSSSTCKADHSPNTRLDKKAIWSKTPERGSYQNVRSMSGMLLLEGLAYWFGNNVASAFFASLDRFSCVNVNTYDSDDENETKEEAKDHPLMLNNVPKSDLVVTHPTSVEDLPV</sequence>
<gene>
    <name evidence="2" type="ORF">Tci_347379</name>
</gene>
<evidence type="ECO:0000256" key="1">
    <source>
        <dbReference type="SAM" id="MobiDB-lite"/>
    </source>
</evidence>
<dbReference type="PANTHER" id="PTHR34061:SF11">
    <property type="entry name" value="PROTEIN, PUTATIVE-RELATED"/>
    <property type="match status" value="1"/>
</dbReference>
<dbReference type="EMBL" id="BKCJ010127904">
    <property type="protein sequence ID" value="GEX75404.1"/>
    <property type="molecule type" value="Genomic_DNA"/>
</dbReference>
<comment type="caution">
    <text evidence="2">The sequence shown here is derived from an EMBL/GenBank/DDBJ whole genome shotgun (WGS) entry which is preliminary data.</text>
</comment>
<reference evidence="2" key="1">
    <citation type="journal article" date="2019" name="Sci. Rep.">
        <title>Draft genome of Tanacetum cinerariifolium, the natural source of mosquito coil.</title>
        <authorList>
            <person name="Yamashiro T."/>
            <person name="Shiraishi A."/>
            <person name="Satake H."/>
            <person name="Nakayama K."/>
        </authorList>
    </citation>
    <scope>NUCLEOTIDE SEQUENCE</scope>
</reference>
<dbReference type="PANTHER" id="PTHR34061">
    <property type="entry name" value="PROTEIN, PUTATIVE-RELATED"/>
    <property type="match status" value="1"/>
</dbReference>
<dbReference type="AlphaFoldDB" id="A0A699HAY3"/>
<protein>
    <submittedName>
        <fullName evidence="2">MAK10-like protein</fullName>
    </submittedName>
</protein>
<feature type="region of interest" description="Disordered" evidence="1">
    <location>
        <begin position="330"/>
        <end position="355"/>
    </location>
</feature>
<name>A0A699HAY3_TANCI</name>
<evidence type="ECO:0000313" key="2">
    <source>
        <dbReference type="EMBL" id="GEX75404.1"/>
    </source>
</evidence>
<accession>A0A699HAY3</accession>
<proteinExistence type="predicted"/>
<organism evidence="2">
    <name type="scientific">Tanacetum cinerariifolium</name>
    <name type="common">Dalmatian daisy</name>
    <name type="synonym">Chrysanthemum cinerariifolium</name>
    <dbReference type="NCBI Taxonomy" id="118510"/>
    <lineage>
        <taxon>Eukaryota</taxon>
        <taxon>Viridiplantae</taxon>
        <taxon>Streptophyta</taxon>
        <taxon>Embryophyta</taxon>
        <taxon>Tracheophyta</taxon>
        <taxon>Spermatophyta</taxon>
        <taxon>Magnoliopsida</taxon>
        <taxon>eudicotyledons</taxon>
        <taxon>Gunneridae</taxon>
        <taxon>Pentapetalae</taxon>
        <taxon>asterids</taxon>
        <taxon>campanulids</taxon>
        <taxon>Asterales</taxon>
        <taxon>Asteraceae</taxon>
        <taxon>Asteroideae</taxon>
        <taxon>Anthemideae</taxon>
        <taxon>Anthemidinae</taxon>
        <taxon>Tanacetum</taxon>
    </lineage>
</organism>